<accession>A0A1I4JAY6</accession>
<evidence type="ECO:0000313" key="2">
    <source>
        <dbReference type="Proteomes" id="UP000199668"/>
    </source>
</evidence>
<reference evidence="1 2" key="1">
    <citation type="submission" date="2016-10" db="EMBL/GenBank/DDBJ databases">
        <authorList>
            <person name="de Groot N.N."/>
        </authorList>
    </citation>
    <scope>NUCLEOTIDE SEQUENCE [LARGE SCALE GENOMIC DNA]</scope>
    <source>
        <strain evidence="1 2">CGMCC 1.6134</strain>
    </source>
</reference>
<keyword evidence="2" id="KW-1185">Reference proteome</keyword>
<dbReference type="PROSITE" id="PS51257">
    <property type="entry name" value="PROKAR_LIPOPROTEIN"/>
    <property type="match status" value="1"/>
</dbReference>
<dbReference type="STRING" id="266892.SAMN04488054_10358"/>
<proteinExistence type="predicted"/>
<name>A0A1I4JAY6_9BACI</name>
<gene>
    <name evidence="1" type="ORF">SAMN04488054_10358</name>
</gene>
<organism evidence="1 2">
    <name type="scientific">Salibacterium qingdaonense</name>
    <dbReference type="NCBI Taxonomy" id="266892"/>
    <lineage>
        <taxon>Bacteria</taxon>
        <taxon>Bacillati</taxon>
        <taxon>Bacillota</taxon>
        <taxon>Bacilli</taxon>
        <taxon>Bacillales</taxon>
        <taxon>Bacillaceae</taxon>
    </lineage>
</organism>
<protein>
    <submittedName>
        <fullName evidence="1">Uncharacterized protein YpmS</fullName>
    </submittedName>
</protein>
<dbReference type="AlphaFoldDB" id="A0A1I4JAY6"/>
<sequence>MHSRSINGWKWAFLTLIGVLVLGCVLIFFLFSSAAGDSGDTGSQGGSTNGEFQEYFTVQATTGQLNQLLQEEAASEQVDIQFSGSTAEVTAGIDFLGRTIEAAMQFETEAVEDGNLLLTLDRVSVGAFSLPNQQAMSLLASQADFPEAVEVDTQNQQIRIRMNQITIGDDYSLRVERFQPEKDDIVFNVGK</sequence>
<dbReference type="RefSeq" id="WP_177195414.1">
    <property type="nucleotide sequence ID" value="NZ_FOTY01000003.1"/>
</dbReference>
<dbReference type="Proteomes" id="UP000199668">
    <property type="component" value="Unassembled WGS sequence"/>
</dbReference>
<dbReference type="EMBL" id="FOTY01000003">
    <property type="protein sequence ID" value="SFL63729.1"/>
    <property type="molecule type" value="Genomic_DNA"/>
</dbReference>
<dbReference type="Pfam" id="PF09911">
    <property type="entry name" value="DUF2140"/>
    <property type="match status" value="1"/>
</dbReference>
<evidence type="ECO:0000313" key="1">
    <source>
        <dbReference type="EMBL" id="SFL63729.1"/>
    </source>
</evidence>
<dbReference type="InterPro" id="IPR018672">
    <property type="entry name" value="DUF2140"/>
</dbReference>